<dbReference type="EMBL" id="LAZR01008153">
    <property type="protein sequence ID" value="KKM80608.1"/>
    <property type="molecule type" value="Genomic_DNA"/>
</dbReference>
<evidence type="ECO:0008006" key="2">
    <source>
        <dbReference type="Google" id="ProtNLM"/>
    </source>
</evidence>
<organism evidence="1">
    <name type="scientific">marine sediment metagenome</name>
    <dbReference type="NCBI Taxonomy" id="412755"/>
    <lineage>
        <taxon>unclassified sequences</taxon>
        <taxon>metagenomes</taxon>
        <taxon>ecological metagenomes</taxon>
    </lineage>
</organism>
<dbReference type="GO" id="GO:0005524">
    <property type="term" value="F:ATP binding"/>
    <property type="evidence" value="ECO:0007669"/>
    <property type="project" value="InterPro"/>
</dbReference>
<dbReference type="PANTHER" id="PTHR42280">
    <property type="entry name" value="CITG FAMILY PROTEIN"/>
    <property type="match status" value="1"/>
</dbReference>
<proteinExistence type="predicted"/>
<dbReference type="InterPro" id="IPR002736">
    <property type="entry name" value="CitG"/>
</dbReference>
<gene>
    <name evidence="1" type="ORF">LCGC14_1338120</name>
</gene>
<dbReference type="AlphaFoldDB" id="A0A0F9KF80"/>
<dbReference type="Gene3D" id="1.10.4200.10">
    <property type="entry name" value="Triphosphoribosyl-dephospho-CoA protein"/>
    <property type="match status" value="1"/>
</dbReference>
<accession>A0A0F9KF80</accession>
<dbReference type="GO" id="GO:0046917">
    <property type="term" value="F:triphosphoribosyl-dephospho-CoA synthase activity"/>
    <property type="evidence" value="ECO:0007669"/>
    <property type="project" value="InterPro"/>
</dbReference>
<dbReference type="PANTHER" id="PTHR42280:SF1">
    <property type="entry name" value="CITG FAMILY PROTEIN"/>
    <property type="match status" value="1"/>
</dbReference>
<comment type="caution">
    <text evidence="1">The sequence shown here is derived from an EMBL/GenBank/DDBJ whole genome shotgun (WGS) entry which is preliminary data.</text>
</comment>
<sequence>MTQLSTETITNCIIWACEQEVAAPKPGNVNCYSDGHNMEVQDFIKSARAIAPVMAKKELAVGELILQGIQATRTVVDCNTNLGIVLLFAPLCRAIHRCADFQQLPDELEKVLLSLTVDDAKACYEAIRLADAGGLGSSEQQDIHATPTMNLLQAMKIAEQRDAIAKQYVTNYNDILNIGLPILTSSIKSGESVEWATAFAYLKLLVAVPDTLIRRKQSLEHALEISEVAEKILTKVNENNMLSSFEAEIIIWDNELKKKAINPGTTADLTAATLLVYAFGQSLSSLRIS</sequence>
<reference evidence="1" key="1">
    <citation type="journal article" date="2015" name="Nature">
        <title>Complex archaea that bridge the gap between prokaryotes and eukaryotes.</title>
        <authorList>
            <person name="Spang A."/>
            <person name="Saw J.H."/>
            <person name="Jorgensen S.L."/>
            <person name="Zaremba-Niedzwiedzka K."/>
            <person name="Martijn J."/>
            <person name="Lind A.E."/>
            <person name="van Eijk R."/>
            <person name="Schleper C."/>
            <person name="Guy L."/>
            <person name="Ettema T.J."/>
        </authorList>
    </citation>
    <scope>NUCLEOTIDE SEQUENCE</scope>
</reference>
<name>A0A0F9KF80_9ZZZZ</name>
<dbReference type="Pfam" id="PF01874">
    <property type="entry name" value="CitG"/>
    <property type="match status" value="1"/>
</dbReference>
<protein>
    <recommendedName>
        <fullName evidence="2">Triphosphoribosyl-dephospho-CoA synthase</fullName>
    </recommendedName>
</protein>
<evidence type="ECO:0000313" key="1">
    <source>
        <dbReference type="EMBL" id="KKM80608.1"/>
    </source>
</evidence>